<keyword evidence="2" id="KW-0723">Serine/threonine-protein kinase</keyword>
<protein>
    <submittedName>
        <fullName evidence="2">Serine/threonine protein kinase</fullName>
    </submittedName>
</protein>
<dbReference type="PANTHER" id="PTHR44167">
    <property type="entry name" value="OVARIAN-SPECIFIC SERINE/THREONINE-PROTEIN KINASE LOK-RELATED"/>
    <property type="match status" value="1"/>
</dbReference>
<evidence type="ECO:0000313" key="3">
    <source>
        <dbReference type="Proteomes" id="UP000594342"/>
    </source>
</evidence>
<accession>A0A5K0U9H8</accession>
<dbReference type="EMBL" id="UPSH01000001">
    <property type="protein sequence ID" value="VBB18400.1"/>
    <property type="molecule type" value="Genomic_DNA"/>
</dbReference>
<organism evidence="2 3">
    <name type="scientific">Yasminevirus sp. GU-2018</name>
    <dbReference type="NCBI Taxonomy" id="2420051"/>
    <lineage>
        <taxon>Viruses</taxon>
        <taxon>Varidnaviria</taxon>
        <taxon>Bamfordvirae</taxon>
        <taxon>Nucleocytoviricota</taxon>
        <taxon>Megaviricetes</taxon>
        <taxon>Imitervirales</taxon>
        <taxon>Mimiviridae</taxon>
        <taxon>Klosneuvirinae</taxon>
        <taxon>Yasminevirus</taxon>
        <taxon>Yasminevirus saudimassiliense</taxon>
    </lineage>
</organism>
<reference evidence="2 3" key="1">
    <citation type="submission" date="2018-10" db="EMBL/GenBank/DDBJ databases">
        <authorList>
            <consortium name="IHU Genomes"/>
        </authorList>
    </citation>
    <scope>NUCLEOTIDE SEQUENCE [LARGE SCALE GENOMIC DNA]</scope>
    <source>
        <strain evidence="2 3">A1</strain>
    </source>
</reference>
<dbReference type="SUPFAM" id="SSF56112">
    <property type="entry name" value="Protein kinase-like (PK-like)"/>
    <property type="match status" value="1"/>
</dbReference>
<feature type="domain" description="Protein kinase" evidence="1">
    <location>
        <begin position="77"/>
        <end position="383"/>
    </location>
</feature>
<dbReference type="GO" id="GO:0004674">
    <property type="term" value="F:protein serine/threonine kinase activity"/>
    <property type="evidence" value="ECO:0007669"/>
    <property type="project" value="UniProtKB-KW"/>
</dbReference>
<dbReference type="Proteomes" id="UP000594342">
    <property type="component" value="Unassembled WGS sequence"/>
</dbReference>
<dbReference type="Gene3D" id="1.10.510.10">
    <property type="entry name" value="Transferase(Phosphotransferase) domain 1"/>
    <property type="match status" value="1"/>
</dbReference>
<name>A0A5K0U9H8_9VIRU</name>
<keyword evidence="2" id="KW-0418">Kinase</keyword>
<evidence type="ECO:0000259" key="1">
    <source>
        <dbReference type="PROSITE" id="PS50011"/>
    </source>
</evidence>
<evidence type="ECO:0000313" key="2">
    <source>
        <dbReference type="EMBL" id="VBB18400.1"/>
    </source>
</evidence>
<keyword evidence="2" id="KW-0808">Transferase</keyword>
<keyword evidence="3" id="KW-1185">Reference proteome</keyword>
<dbReference type="PANTHER" id="PTHR44167:SF18">
    <property type="entry name" value="PROTEIN KINASE DOMAIN-CONTAINING PROTEIN"/>
    <property type="match status" value="1"/>
</dbReference>
<dbReference type="SMART" id="SM00220">
    <property type="entry name" value="S_TKc"/>
    <property type="match status" value="1"/>
</dbReference>
<proteinExistence type="predicted"/>
<gene>
    <name evidence="2" type="ORF">YASMINEVIRUS_863</name>
</gene>
<sequence length="546" mass="62824">MSVIFGARKDNNGIINIDGHTDTDTKHTSCVTQTTQSEHTKTQTVDQTPAQTLAHAPQPHLSQPHSQLVNTRRIETKNKPIYMGSLQFGDKIELHHVFRKGRMCVSKKTKIGESGFVVPKFLREISVLRRLSNPPEHLKNHPGRDHIVKLLDVYVYDDYLHFDMERADGTLCDLKNIFNVSLIKEKILIDISNAVQYIHACGYNHCDISLNNIAYINLSNSDSINYKFVLIDFGNAVHKNRPFTVNSPTYYTASVEMARFASQMSWIESMLKRYFLSSKDSETINNTVTSLQKNFVHRKSDVWSLGALSYYLHNYDYYADGDTLEEQVEIILKREHESDILQKMEQNPDGHREILQKTKLMLIADHLMRPTMYFSNSATHSAQESVDTTTLSSLFDGIDESDKENPVDINMHLYETIVRRTIKEINALTKKANILNHLDEHYIGTIVRMCHKIESLHVQQILKTMSEEFNSSLKIPGSVVGLLCVIRVVIIWITMHIHFNNVWSIQEIARYLYMSKYVSSGDHNRIRTFIENICIIVCASCGWYFD</sequence>
<dbReference type="PROSITE" id="PS50011">
    <property type="entry name" value="PROTEIN_KINASE_DOM"/>
    <property type="match status" value="1"/>
</dbReference>
<dbReference type="InterPro" id="IPR000719">
    <property type="entry name" value="Prot_kinase_dom"/>
</dbReference>
<dbReference type="Pfam" id="PF00069">
    <property type="entry name" value="Pkinase"/>
    <property type="match status" value="1"/>
</dbReference>
<comment type="caution">
    <text evidence="2">The sequence shown here is derived from an EMBL/GenBank/DDBJ whole genome shotgun (WGS) entry which is preliminary data.</text>
</comment>
<dbReference type="InterPro" id="IPR011009">
    <property type="entry name" value="Kinase-like_dom_sf"/>
</dbReference>
<dbReference type="GO" id="GO:0005524">
    <property type="term" value="F:ATP binding"/>
    <property type="evidence" value="ECO:0007669"/>
    <property type="project" value="InterPro"/>
</dbReference>